<sequence>NSIEHSIYFNNNDANNNISTALAELDDTFFVENSSSESDQNISDNKIKSESDNNKNFDNNSNITYLSNFEYIDNPNNYIEDRVYDDLKLKENAHVVLNVWKKLDMNSFLQCRIEFESLDKNIYDMVIKGQLIAFQKDENKNKVTATDKKYI</sequence>
<comment type="caution">
    <text evidence="2">The sequence shown here is derived from an EMBL/GenBank/DDBJ whole genome shotgun (WGS) entry which is preliminary data.</text>
</comment>
<evidence type="ECO:0000256" key="1">
    <source>
        <dbReference type="SAM" id="MobiDB-lite"/>
    </source>
</evidence>
<organism evidence="2 3">
    <name type="scientific">Gigaspora margarita</name>
    <dbReference type="NCBI Taxonomy" id="4874"/>
    <lineage>
        <taxon>Eukaryota</taxon>
        <taxon>Fungi</taxon>
        <taxon>Fungi incertae sedis</taxon>
        <taxon>Mucoromycota</taxon>
        <taxon>Glomeromycotina</taxon>
        <taxon>Glomeromycetes</taxon>
        <taxon>Diversisporales</taxon>
        <taxon>Gigasporaceae</taxon>
        <taxon>Gigaspora</taxon>
    </lineage>
</organism>
<protein>
    <submittedName>
        <fullName evidence="2">10407_t:CDS:1</fullName>
    </submittedName>
</protein>
<dbReference type="Proteomes" id="UP000789901">
    <property type="component" value="Unassembled WGS sequence"/>
</dbReference>
<evidence type="ECO:0000313" key="2">
    <source>
        <dbReference type="EMBL" id="CAG8847984.1"/>
    </source>
</evidence>
<reference evidence="2 3" key="1">
    <citation type="submission" date="2021-06" db="EMBL/GenBank/DDBJ databases">
        <authorList>
            <person name="Kallberg Y."/>
            <person name="Tangrot J."/>
            <person name="Rosling A."/>
        </authorList>
    </citation>
    <scope>NUCLEOTIDE SEQUENCE [LARGE SCALE GENOMIC DNA]</scope>
    <source>
        <strain evidence="2 3">120-4 pot B 10/14</strain>
    </source>
</reference>
<dbReference type="EMBL" id="CAJVQB010090128">
    <property type="protein sequence ID" value="CAG8847984.1"/>
    <property type="molecule type" value="Genomic_DNA"/>
</dbReference>
<keyword evidence="3" id="KW-1185">Reference proteome</keyword>
<feature type="region of interest" description="Disordered" evidence="1">
    <location>
        <begin position="35"/>
        <end position="54"/>
    </location>
</feature>
<name>A0ABN7X5J4_GIGMA</name>
<feature type="compositionally biased region" description="Polar residues" evidence="1">
    <location>
        <begin position="35"/>
        <end position="44"/>
    </location>
</feature>
<gene>
    <name evidence="2" type="ORF">GMARGA_LOCUS38952</name>
</gene>
<accession>A0ABN7X5J4</accession>
<proteinExistence type="predicted"/>
<evidence type="ECO:0000313" key="3">
    <source>
        <dbReference type="Proteomes" id="UP000789901"/>
    </source>
</evidence>
<feature type="non-terminal residue" evidence="2">
    <location>
        <position position="1"/>
    </location>
</feature>
<feature type="compositionally biased region" description="Basic and acidic residues" evidence="1">
    <location>
        <begin position="45"/>
        <end position="54"/>
    </location>
</feature>